<dbReference type="PANTHER" id="PTHR31301:SF83">
    <property type="entry name" value="PROTEIN ASYMMETRIC LEAVES 2"/>
    <property type="match status" value="1"/>
</dbReference>
<dbReference type="Pfam" id="PF03195">
    <property type="entry name" value="LOB"/>
    <property type="match status" value="1"/>
</dbReference>
<evidence type="ECO:0000256" key="3">
    <source>
        <dbReference type="ARBA" id="ARBA00022473"/>
    </source>
</evidence>
<protein>
    <recommendedName>
        <fullName evidence="5">LOB domain-containing protein</fullName>
    </recommendedName>
</protein>
<evidence type="ECO:0000313" key="6">
    <source>
        <dbReference type="EMBL" id="KAK2657412.1"/>
    </source>
</evidence>
<proteinExistence type="inferred from homology"/>
<reference evidence="6" key="1">
    <citation type="journal article" date="2023" name="Plant J.">
        <title>Genome sequences and population genomics provide insights into the demographic history, inbreeding, and mutation load of two 'living fossil' tree species of Dipteronia.</title>
        <authorList>
            <person name="Feng Y."/>
            <person name="Comes H.P."/>
            <person name="Chen J."/>
            <person name="Zhu S."/>
            <person name="Lu R."/>
            <person name="Zhang X."/>
            <person name="Li P."/>
            <person name="Qiu J."/>
            <person name="Olsen K.M."/>
            <person name="Qiu Y."/>
        </authorList>
    </citation>
    <scope>NUCLEOTIDE SEQUENCE</scope>
    <source>
        <tissue evidence="6">Leaf</tissue>
    </source>
</reference>
<evidence type="ECO:0000313" key="7">
    <source>
        <dbReference type="Proteomes" id="UP001280121"/>
    </source>
</evidence>
<comment type="subcellular location">
    <subcellularLocation>
        <location evidence="1">Nucleus</location>
    </subcellularLocation>
</comment>
<sequence length="199" mass="22329">MSSSYTHPCAACRARRRKCTPQCVFKPYFPFDQPLKFEKVNEVFGAKNVAKLICELDVHLREDAVNSLVYEAEAWLRNPVYGCDAIISDLLAKLKKAETDLHDAKKKLAPYSGLRAKMPVSKSQLVMPQQQQLVNTPSVVNVCGECSSMGLVIREQPSEHQHHQQQEDQLLAAMKAARDRLLVQSIQTTQQQQAAPPQA</sequence>
<feature type="domain" description="LOB" evidence="5">
    <location>
        <begin position="7"/>
        <end position="108"/>
    </location>
</feature>
<organism evidence="6 7">
    <name type="scientific">Dipteronia dyeriana</name>
    <dbReference type="NCBI Taxonomy" id="168575"/>
    <lineage>
        <taxon>Eukaryota</taxon>
        <taxon>Viridiplantae</taxon>
        <taxon>Streptophyta</taxon>
        <taxon>Embryophyta</taxon>
        <taxon>Tracheophyta</taxon>
        <taxon>Spermatophyta</taxon>
        <taxon>Magnoliopsida</taxon>
        <taxon>eudicotyledons</taxon>
        <taxon>Gunneridae</taxon>
        <taxon>Pentapetalae</taxon>
        <taxon>rosids</taxon>
        <taxon>malvids</taxon>
        <taxon>Sapindales</taxon>
        <taxon>Sapindaceae</taxon>
        <taxon>Hippocastanoideae</taxon>
        <taxon>Acereae</taxon>
        <taxon>Dipteronia</taxon>
    </lineage>
</organism>
<dbReference type="GO" id="GO:0005634">
    <property type="term" value="C:nucleus"/>
    <property type="evidence" value="ECO:0007669"/>
    <property type="project" value="UniProtKB-SubCell"/>
</dbReference>
<name>A0AAD9XDR3_9ROSI</name>
<keyword evidence="3" id="KW-0217">Developmental protein</keyword>
<dbReference type="PANTHER" id="PTHR31301">
    <property type="entry name" value="LOB DOMAIN-CONTAINING PROTEIN 4-RELATED"/>
    <property type="match status" value="1"/>
</dbReference>
<evidence type="ECO:0000256" key="2">
    <source>
        <dbReference type="ARBA" id="ARBA00005474"/>
    </source>
</evidence>
<comment type="caution">
    <text evidence="6">The sequence shown here is derived from an EMBL/GenBank/DDBJ whole genome shotgun (WGS) entry which is preliminary data.</text>
</comment>
<gene>
    <name evidence="6" type="ORF">Ddye_010464</name>
</gene>
<dbReference type="EMBL" id="JANJYI010000003">
    <property type="protein sequence ID" value="KAK2657412.1"/>
    <property type="molecule type" value="Genomic_DNA"/>
</dbReference>
<evidence type="ECO:0000256" key="1">
    <source>
        <dbReference type="ARBA" id="ARBA00004123"/>
    </source>
</evidence>
<dbReference type="AlphaFoldDB" id="A0AAD9XDR3"/>
<accession>A0AAD9XDR3</accession>
<keyword evidence="4" id="KW-0539">Nucleus</keyword>
<dbReference type="InterPro" id="IPR004883">
    <property type="entry name" value="LOB"/>
</dbReference>
<evidence type="ECO:0000259" key="5">
    <source>
        <dbReference type="PROSITE" id="PS50891"/>
    </source>
</evidence>
<comment type="similarity">
    <text evidence="2">Belongs to the LOB domain-containing protein family.</text>
</comment>
<evidence type="ECO:0000256" key="4">
    <source>
        <dbReference type="ARBA" id="ARBA00023242"/>
    </source>
</evidence>
<dbReference type="Proteomes" id="UP001280121">
    <property type="component" value="Unassembled WGS sequence"/>
</dbReference>
<keyword evidence="7" id="KW-1185">Reference proteome</keyword>
<dbReference type="PROSITE" id="PS50891">
    <property type="entry name" value="LOB"/>
    <property type="match status" value="1"/>
</dbReference>